<feature type="domain" description="NodB homology" evidence="3">
    <location>
        <begin position="63"/>
        <end position="276"/>
    </location>
</feature>
<evidence type="ECO:0000256" key="1">
    <source>
        <dbReference type="ARBA" id="ARBA00004613"/>
    </source>
</evidence>
<organism evidence="4 5">
    <name type="scientific">Mycobacterium yunnanensis</name>
    <dbReference type="NCBI Taxonomy" id="368477"/>
    <lineage>
        <taxon>Bacteria</taxon>
        <taxon>Bacillati</taxon>
        <taxon>Actinomycetota</taxon>
        <taxon>Actinomycetes</taxon>
        <taxon>Mycobacteriales</taxon>
        <taxon>Mycobacteriaceae</taxon>
        <taxon>Mycobacterium</taxon>
    </lineage>
</organism>
<dbReference type="RefSeq" id="WP_263993672.1">
    <property type="nucleotide sequence ID" value="NZ_JACKVK010000001.1"/>
</dbReference>
<dbReference type="PANTHER" id="PTHR34216">
    <property type="match status" value="1"/>
</dbReference>
<dbReference type="PROSITE" id="PS51677">
    <property type="entry name" value="NODB"/>
    <property type="match status" value="1"/>
</dbReference>
<dbReference type="PANTHER" id="PTHR34216:SF3">
    <property type="entry name" value="POLY-BETA-1,6-N-ACETYL-D-GLUCOSAMINE N-DEACETYLASE"/>
    <property type="match status" value="1"/>
</dbReference>
<accession>A0A9X2YW09</accession>
<dbReference type="Proteomes" id="UP001141629">
    <property type="component" value="Unassembled WGS sequence"/>
</dbReference>
<dbReference type="AlphaFoldDB" id="A0A9X2YW09"/>
<proteinExistence type="predicted"/>
<comment type="caution">
    <text evidence="4">The sequence shown here is derived from an EMBL/GenBank/DDBJ whole genome shotgun (WGS) entry which is preliminary data.</text>
</comment>
<protein>
    <submittedName>
        <fullName evidence="4">Polysaccharide deacetylase family protein</fullName>
    </submittedName>
</protein>
<comment type="subcellular location">
    <subcellularLocation>
        <location evidence="1">Secreted</location>
    </subcellularLocation>
</comment>
<dbReference type="SUPFAM" id="SSF88713">
    <property type="entry name" value="Glycoside hydrolase/deacetylase"/>
    <property type="match status" value="1"/>
</dbReference>
<reference evidence="4" key="1">
    <citation type="submission" date="2020-07" db="EMBL/GenBank/DDBJ databases">
        <authorList>
            <person name="Pettersson B.M.F."/>
            <person name="Behra P.R.K."/>
            <person name="Ramesh M."/>
            <person name="Das S."/>
            <person name="Dasgupta S."/>
            <person name="Kirsebom L.A."/>
        </authorList>
    </citation>
    <scope>NUCLEOTIDE SEQUENCE</scope>
    <source>
        <strain evidence="4">DSM 44838</strain>
    </source>
</reference>
<dbReference type="GO" id="GO:0005975">
    <property type="term" value="P:carbohydrate metabolic process"/>
    <property type="evidence" value="ECO:0007669"/>
    <property type="project" value="InterPro"/>
</dbReference>
<dbReference type="InterPro" id="IPR002509">
    <property type="entry name" value="NODB_dom"/>
</dbReference>
<evidence type="ECO:0000259" key="3">
    <source>
        <dbReference type="PROSITE" id="PS51677"/>
    </source>
</evidence>
<gene>
    <name evidence="4" type="ORF">H7K45_00175</name>
</gene>
<dbReference type="EMBL" id="JACKVK010000001">
    <property type="protein sequence ID" value="MCV7418950.1"/>
    <property type="molecule type" value="Genomic_DNA"/>
</dbReference>
<dbReference type="CDD" id="cd10918">
    <property type="entry name" value="CE4_NodB_like_5s_6s"/>
    <property type="match status" value="1"/>
</dbReference>
<dbReference type="GO" id="GO:0005576">
    <property type="term" value="C:extracellular region"/>
    <property type="evidence" value="ECO:0007669"/>
    <property type="project" value="UniProtKB-SubCell"/>
</dbReference>
<dbReference type="InterPro" id="IPR011330">
    <property type="entry name" value="Glyco_hydro/deAcase_b/a-brl"/>
</dbReference>
<dbReference type="Gene3D" id="3.20.20.370">
    <property type="entry name" value="Glycoside hydrolase/deacetylase"/>
    <property type="match status" value="1"/>
</dbReference>
<sequence>MTIIPILLYHSISADPADWIAPYTVSPDSFVRHLDAIVDGGFTPMSVSDVVDGIQGRATLPAKPVVVTVDDGFADFAAAAEQLAVRHIPSTLYVATGALEGADDVASGWVLPPAKMLAWSQLAEIAESGVEIGAHTHTHPQLDAMHVARARHEIRISKQLLEDHLGREVPSFAYPHGFQSARLRQEVRAAGYRSAVGVMDALSSTDDRAFCLARLTVRASTPHAELTTWLAGRGARVAPFPEALKTKAWRMFRRSRGPRFTRGVVSTRPARTKDGR</sequence>
<evidence type="ECO:0000313" key="5">
    <source>
        <dbReference type="Proteomes" id="UP001141629"/>
    </source>
</evidence>
<dbReference type="InterPro" id="IPR051398">
    <property type="entry name" value="Polysacch_Deacetylase"/>
</dbReference>
<keyword evidence="2" id="KW-0732">Signal</keyword>
<keyword evidence="5" id="KW-1185">Reference proteome</keyword>
<dbReference type="Pfam" id="PF01522">
    <property type="entry name" value="Polysacc_deac_1"/>
    <property type="match status" value="1"/>
</dbReference>
<reference evidence="4" key="2">
    <citation type="journal article" date="2022" name="BMC Genomics">
        <title>Comparative genome analysis of mycobacteria focusing on tRNA and non-coding RNA.</title>
        <authorList>
            <person name="Behra P.R.K."/>
            <person name="Pettersson B.M.F."/>
            <person name="Ramesh M."/>
            <person name="Das S."/>
            <person name="Dasgupta S."/>
            <person name="Kirsebom L.A."/>
        </authorList>
    </citation>
    <scope>NUCLEOTIDE SEQUENCE</scope>
    <source>
        <strain evidence="4">DSM 44838</strain>
    </source>
</reference>
<evidence type="ECO:0000256" key="2">
    <source>
        <dbReference type="ARBA" id="ARBA00022729"/>
    </source>
</evidence>
<evidence type="ECO:0000313" key="4">
    <source>
        <dbReference type="EMBL" id="MCV7418950.1"/>
    </source>
</evidence>
<name>A0A9X2YW09_9MYCO</name>
<dbReference type="GO" id="GO:0016810">
    <property type="term" value="F:hydrolase activity, acting on carbon-nitrogen (but not peptide) bonds"/>
    <property type="evidence" value="ECO:0007669"/>
    <property type="project" value="InterPro"/>
</dbReference>